<dbReference type="Pfam" id="PF01565">
    <property type="entry name" value="FAD_binding_4"/>
    <property type="match status" value="1"/>
</dbReference>
<sequence length="358" mass="38901">MADLPAAQDRSSELQQQVQAAFAVQHPLAIQGSGSRAGFGLSPSRQYLQQQPLAVAAHRGVIDYQPDELVIRARAGTRLVELEHLLASHGQRFAADIPVPSAESTLGGAVASGWDGPGRSLGVSLRDTVLGCRLINGRGDIVHFGGQVMKNVAGYDLSRLQVGALGTLGVILDVALRLAPLPETQVSRCFAVQPDEVDSWWRRSKELRPLLSASCYHRGRLQLRLSGRTAALEDLLPALGGEASDFDWQALRNLRGDFFNGRQLACLYVPPRSRVDIEQGEVLLDWEGARLWVKDGDHQQLQHTAKAANGFLRVLRGDGAAPLLPAEHWHRRLRGALDPAGILNPAIFREQFTAAGGR</sequence>
<dbReference type="EMBL" id="BAABRT010000006">
    <property type="protein sequence ID" value="GAA5524449.1"/>
    <property type="molecule type" value="Genomic_DNA"/>
</dbReference>
<gene>
    <name evidence="3" type="ORF">Maes01_01006</name>
</gene>
<dbReference type="Proteomes" id="UP001408594">
    <property type="component" value="Unassembled WGS sequence"/>
</dbReference>
<dbReference type="InterPro" id="IPR016169">
    <property type="entry name" value="FAD-bd_PCMH_sub2"/>
</dbReference>
<proteinExistence type="predicted"/>
<evidence type="ECO:0000313" key="3">
    <source>
        <dbReference type="EMBL" id="GAA5524449.1"/>
    </source>
</evidence>
<protein>
    <recommendedName>
        <fullName evidence="2">FAD-binding PCMH-type domain-containing protein</fullName>
    </recommendedName>
</protein>
<dbReference type="SUPFAM" id="SSF56176">
    <property type="entry name" value="FAD-binding/transporter-associated domain-like"/>
    <property type="match status" value="1"/>
</dbReference>
<evidence type="ECO:0000256" key="1">
    <source>
        <dbReference type="ARBA" id="ARBA00022827"/>
    </source>
</evidence>
<feature type="domain" description="FAD-binding PCMH-type" evidence="2">
    <location>
        <begin position="1"/>
        <end position="181"/>
    </location>
</feature>
<dbReference type="RefSeq" id="WP_345549431.1">
    <property type="nucleotide sequence ID" value="NZ_BAABRT010000006.1"/>
</dbReference>
<dbReference type="PANTHER" id="PTHR11748">
    <property type="entry name" value="D-LACTATE DEHYDROGENASE"/>
    <property type="match status" value="1"/>
</dbReference>
<dbReference type="InterPro" id="IPR016166">
    <property type="entry name" value="FAD-bd_PCMH"/>
</dbReference>
<comment type="caution">
    <text evidence="3">The sequence shown here is derived from an EMBL/GenBank/DDBJ whole genome shotgun (WGS) entry which is preliminary data.</text>
</comment>
<organism evidence="3 4">
    <name type="scientific">Microbulbifer aestuariivivens</name>
    <dbReference type="NCBI Taxonomy" id="1908308"/>
    <lineage>
        <taxon>Bacteria</taxon>
        <taxon>Pseudomonadati</taxon>
        <taxon>Pseudomonadota</taxon>
        <taxon>Gammaproteobacteria</taxon>
        <taxon>Cellvibrionales</taxon>
        <taxon>Microbulbiferaceae</taxon>
        <taxon>Microbulbifer</taxon>
    </lineage>
</organism>
<evidence type="ECO:0000313" key="4">
    <source>
        <dbReference type="Proteomes" id="UP001408594"/>
    </source>
</evidence>
<dbReference type="InterPro" id="IPR036318">
    <property type="entry name" value="FAD-bd_PCMH-like_sf"/>
</dbReference>
<accession>A0ABP9WMK3</accession>
<evidence type="ECO:0000259" key="2">
    <source>
        <dbReference type="PROSITE" id="PS51387"/>
    </source>
</evidence>
<name>A0ABP9WMK3_9GAMM</name>
<keyword evidence="1" id="KW-0285">Flavoprotein</keyword>
<dbReference type="PROSITE" id="PS51387">
    <property type="entry name" value="FAD_PCMH"/>
    <property type="match status" value="1"/>
</dbReference>
<dbReference type="PANTHER" id="PTHR11748:SF103">
    <property type="entry name" value="GLYCOLATE OXIDASE SUBUNIT GLCE"/>
    <property type="match status" value="1"/>
</dbReference>
<dbReference type="Gene3D" id="3.30.465.10">
    <property type="match status" value="1"/>
</dbReference>
<keyword evidence="1" id="KW-0274">FAD</keyword>
<reference evidence="3 4" key="1">
    <citation type="submission" date="2024-02" db="EMBL/GenBank/DDBJ databases">
        <title>Microbulbifer aestuariivivens NBRC 112533.</title>
        <authorList>
            <person name="Ichikawa N."/>
            <person name="Katano-Makiyama Y."/>
            <person name="Hidaka K."/>
        </authorList>
    </citation>
    <scope>NUCLEOTIDE SEQUENCE [LARGE SCALE GENOMIC DNA]</scope>
    <source>
        <strain evidence="3 4">NBRC 112533</strain>
    </source>
</reference>
<dbReference type="InterPro" id="IPR006094">
    <property type="entry name" value="Oxid_FAD_bind_N"/>
</dbReference>
<dbReference type="NCBIfam" id="NF008439">
    <property type="entry name" value="PRK11282.1"/>
    <property type="match status" value="1"/>
</dbReference>
<keyword evidence="4" id="KW-1185">Reference proteome</keyword>